<gene>
    <name evidence="8" type="primary">Aste57867_8456</name>
    <name evidence="7" type="ORF">As57867_008424</name>
    <name evidence="8" type="ORF">ASTE57867_8456</name>
</gene>
<sequence length="829" mass="92421">MLPSRKWQGTSKARQLGSRGQSIATLQLKILLFRSVLSLALVKHTISSLYFTLMCFLYLTTSTDNLHAVQAYAPNDIGILMGYFRALHTYGLSRSCRVHATRFRIWFMLWTALDSLVSPATQVTLAHFVNVLCQSYQVYHISHYLVDPGLALCFVVVVSLNCIITPWCACPDVPCVALPPRKFRLRSHTCALQVALPRESTSMPPGPLLPIKVRQLGARSHSLTTLELKRVLDRPVRGLALVKHFVSALYFGILSFLYLTTSAADMRAIQAFVPDAMGIVMGCFAVFHVYGIVRVCRVHVTRSRFWTARRGVLHRFLSPATQLTLFHFLDVVCQSYQACHMSYYVVDPSHTLGFVVVVSLNCCMTPWFLLSKHKVVRQSVVPLVESIFGFVVSTLFQMVVFIYPAMLYTFNAPYVQSPHFTTRLVLVSRCVIVSSPLDLVTKIVLQFSSFTSLRLLVESQHMPHRRISETSPTRVATHFQFEFHHNRHHFGYVACMCVWGIYILSVATVAIWHSRSMCPDTCQLAFAPWWTSTCSCAFVAINCARENITGESVDSFLDPEILGDALFFIESRRCALPKGIRLATLAPFQHLYGLHIEFSNMTEWPVDDNHLSTTFPDSLREFAIRYSHLMAVPAVLVSGPTNLEYLVLEGAFISTIPDDYVESWANISLLALNALNLTSIPFVASAGLANLQWLQLRGNYITSIPPQWKPSLVQLNQIDLSANALQDAPWRLANGDTASLDLSSNPIAAVPSNVDPRLLASRAIVLDDTPYCAAGGATCQPKCARLCETTFIANGRCDWACYSAACDFDGGDCDDVGMTFLLCQTATCP</sequence>
<evidence type="ECO:0000313" key="9">
    <source>
        <dbReference type="Proteomes" id="UP000332933"/>
    </source>
</evidence>
<dbReference type="InterPro" id="IPR032675">
    <property type="entry name" value="LRR_dom_sf"/>
</dbReference>
<dbReference type="PANTHER" id="PTHR45712:SF22">
    <property type="entry name" value="INSULIN-LIKE GROWTH FACTOR-BINDING PROTEIN COMPLEX ACID LABILE SUBUNIT"/>
    <property type="match status" value="1"/>
</dbReference>
<dbReference type="InterPro" id="IPR050333">
    <property type="entry name" value="SLRP"/>
</dbReference>
<dbReference type="PROSITE" id="PS51450">
    <property type="entry name" value="LRR"/>
    <property type="match status" value="1"/>
</dbReference>
<dbReference type="PANTHER" id="PTHR45712">
    <property type="entry name" value="AGAP008170-PA"/>
    <property type="match status" value="1"/>
</dbReference>
<feature type="transmembrane region" description="Helical" evidence="5">
    <location>
        <begin position="271"/>
        <end position="291"/>
    </location>
</feature>
<feature type="transmembrane region" description="Helical" evidence="5">
    <location>
        <begin position="36"/>
        <end position="59"/>
    </location>
</feature>
<evidence type="ECO:0000256" key="5">
    <source>
        <dbReference type="SAM" id="Phobius"/>
    </source>
</evidence>
<dbReference type="Pfam" id="PF00066">
    <property type="entry name" value="Notch"/>
    <property type="match status" value="1"/>
</dbReference>
<evidence type="ECO:0000256" key="3">
    <source>
        <dbReference type="ARBA" id="ARBA00023157"/>
    </source>
</evidence>
<evidence type="ECO:0000256" key="1">
    <source>
        <dbReference type="ARBA" id="ARBA00022614"/>
    </source>
</evidence>
<name>A0A485KKD1_9STRA</name>
<feature type="transmembrane region" description="Helical" evidence="5">
    <location>
        <begin position="149"/>
        <end position="178"/>
    </location>
</feature>
<feature type="transmembrane region" description="Helical" evidence="5">
    <location>
        <begin position="382"/>
        <end position="406"/>
    </location>
</feature>
<dbReference type="InterPro" id="IPR000800">
    <property type="entry name" value="Notch_dom"/>
</dbReference>
<dbReference type="SMART" id="SM00004">
    <property type="entry name" value="NL"/>
    <property type="match status" value="1"/>
</dbReference>
<keyword evidence="9" id="KW-1185">Reference proteome</keyword>
<keyword evidence="1" id="KW-0433">Leucine-rich repeat</keyword>
<dbReference type="Pfam" id="PF13855">
    <property type="entry name" value="LRR_8"/>
    <property type="match status" value="1"/>
</dbReference>
<reference evidence="8 9" key="1">
    <citation type="submission" date="2019-03" db="EMBL/GenBank/DDBJ databases">
        <authorList>
            <person name="Gaulin E."/>
            <person name="Dumas B."/>
        </authorList>
    </citation>
    <scope>NUCLEOTIDE SEQUENCE [LARGE SCALE GENOMIC DNA]</scope>
    <source>
        <strain evidence="8">CBS 568.67</strain>
    </source>
</reference>
<evidence type="ECO:0000259" key="6">
    <source>
        <dbReference type="SMART" id="SM00004"/>
    </source>
</evidence>
<evidence type="ECO:0000313" key="7">
    <source>
        <dbReference type="EMBL" id="KAF0701010.1"/>
    </source>
</evidence>
<dbReference type="EMBL" id="VJMH01005103">
    <property type="protein sequence ID" value="KAF0701010.1"/>
    <property type="molecule type" value="Genomic_DNA"/>
</dbReference>
<evidence type="ECO:0000256" key="4">
    <source>
        <dbReference type="ARBA" id="ARBA00023180"/>
    </source>
</evidence>
<feature type="transmembrane region" description="Helical" evidence="5">
    <location>
        <begin position="71"/>
        <end position="93"/>
    </location>
</feature>
<keyword evidence="2" id="KW-0677">Repeat</keyword>
<feature type="transmembrane region" description="Helical" evidence="5">
    <location>
        <begin position="349"/>
        <end position="370"/>
    </location>
</feature>
<keyword evidence="3" id="KW-1015">Disulfide bond</keyword>
<protein>
    <submittedName>
        <fullName evidence="8">Aste57867_8456 protein</fullName>
    </submittedName>
</protein>
<feature type="transmembrane region" description="Helical" evidence="5">
    <location>
        <begin position="312"/>
        <end position="329"/>
    </location>
</feature>
<dbReference type="OrthoDB" id="78056at2759"/>
<dbReference type="AlphaFoldDB" id="A0A485KKD1"/>
<keyword evidence="4" id="KW-0325">Glycoprotein</keyword>
<reference evidence="7" key="2">
    <citation type="submission" date="2019-06" db="EMBL/GenBank/DDBJ databases">
        <title>Genomics analysis of Aphanomyces spp. identifies a new class of oomycete effector associated with host adaptation.</title>
        <authorList>
            <person name="Gaulin E."/>
        </authorList>
    </citation>
    <scope>NUCLEOTIDE SEQUENCE</scope>
    <source>
        <strain evidence="7">CBS 578.67</strain>
    </source>
</reference>
<evidence type="ECO:0000313" key="8">
    <source>
        <dbReference type="EMBL" id="VFT85342.1"/>
    </source>
</evidence>
<accession>A0A485KKD1</accession>
<dbReference type="Gene3D" id="3.80.10.10">
    <property type="entry name" value="Ribonuclease Inhibitor"/>
    <property type="match status" value="1"/>
</dbReference>
<dbReference type="Proteomes" id="UP000332933">
    <property type="component" value="Unassembled WGS sequence"/>
</dbReference>
<feature type="transmembrane region" description="Helical" evidence="5">
    <location>
        <begin position="238"/>
        <end position="259"/>
    </location>
</feature>
<organism evidence="8 9">
    <name type="scientific">Aphanomyces stellatus</name>
    <dbReference type="NCBI Taxonomy" id="120398"/>
    <lineage>
        <taxon>Eukaryota</taxon>
        <taxon>Sar</taxon>
        <taxon>Stramenopiles</taxon>
        <taxon>Oomycota</taxon>
        <taxon>Saprolegniomycetes</taxon>
        <taxon>Saprolegniales</taxon>
        <taxon>Verrucalvaceae</taxon>
        <taxon>Aphanomyces</taxon>
    </lineage>
</organism>
<dbReference type="Gene3D" id="3.30.300.320">
    <property type="match status" value="1"/>
</dbReference>
<proteinExistence type="predicted"/>
<feature type="transmembrane region" description="Helical" evidence="5">
    <location>
        <begin position="490"/>
        <end position="512"/>
    </location>
</feature>
<keyword evidence="5" id="KW-1133">Transmembrane helix</keyword>
<evidence type="ECO:0000256" key="2">
    <source>
        <dbReference type="ARBA" id="ARBA00022737"/>
    </source>
</evidence>
<dbReference type="InterPro" id="IPR001611">
    <property type="entry name" value="Leu-rich_rpt"/>
</dbReference>
<keyword evidence="5" id="KW-0812">Transmembrane</keyword>
<keyword evidence="5" id="KW-0472">Membrane</keyword>
<dbReference type="SUPFAM" id="SSF52058">
    <property type="entry name" value="L domain-like"/>
    <property type="match status" value="1"/>
</dbReference>
<dbReference type="EMBL" id="CAADRA010005124">
    <property type="protein sequence ID" value="VFT85342.1"/>
    <property type="molecule type" value="Genomic_DNA"/>
</dbReference>
<feature type="transmembrane region" description="Helical" evidence="5">
    <location>
        <begin position="105"/>
        <end position="129"/>
    </location>
</feature>
<feature type="domain" description="LNR" evidence="6">
    <location>
        <begin position="772"/>
        <end position="814"/>
    </location>
</feature>